<dbReference type="InterPro" id="IPR011990">
    <property type="entry name" value="TPR-like_helical_dom_sf"/>
</dbReference>
<keyword evidence="1" id="KW-0472">Membrane</keyword>
<dbReference type="SUPFAM" id="SSF48452">
    <property type="entry name" value="TPR-like"/>
    <property type="match status" value="1"/>
</dbReference>
<evidence type="ECO:0000256" key="1">
    <source>
        <dbReference type="SAM" id="Phobius"/>
    </source>
</evidence>
<accession>A0ABN1MI78</accession>
<gene>
    <name evidence="2" type="ORF">GCM10009117_20440</name>
</gene>
<dbReference type="RefSeq" id="WP_343767059.1">
    <property type="nucleotide sequence ID" value="NZ_BAAAFG010000015.1"/>
</dbReference>
<keyword evidence="3" id="KW-1185">Reference proteome</keyword>
<evidence type="ECO:0000313" key="2">
    <source>
        <dbReference type="EMBL" id="GAA0872897.1"/>
    </source>
</evidence>
<keyword evidence="1" id="KW-0812">Transmembrane</keyword>
<evidence type="ECO:0008006" key="4">
    <source>
        <dbReference type="Google" id="ProtNLM"/>
    </source>
</evidence>
<dbReference type="EMBL" id="BAAAFG010000015">
    <property type="protein sequence ID" value="GAA0872897.1"/>
    <property type="molecule type" value="Genomic_DNA"/>
</dbReference>
<organism evidence="2 3">
    <name type="scientific">Gangjinia marincola</name>
    <dbReference type="NCBI Taxonomy" id="578463"/>
    <lineage>
        <taxon>Bacteria</taxon>
        <taxon>Pseudomonadati</taxon>
        <taxon>Bacteroidota</taxon>
        <taxon>Flavobacteriia</taxon>
        <taxon>Flavobacteriales</taxon>
        <taxon>Flavobacteriaceae</taxon>
        <taxon>Gangjinia</taxon>
    </lineage>
</organism>
<evidence type="ECO:0000313" key="3">
    <source>
        <dbReference type="Proteomes" id="UP001500507"/>
    </source>
</evidence>
<keyword evidence="1" id="KW-1133">Transmembrane helix</keyword>
<name>A0ABN1MI78_9FLAO</name>
<sequence>MEREELIERYFEQKLTVEEQAEFDALLKNDTAFSKEVDFRNDVKQAINLNKREEQKALLQGFEEELNNATTSQQSTTPKIWLVAASIVALIAVGIYGALQFSSQSPDELYLAYYEPYENVVKPIERGEVSEDAVTKAFAAYEMENYQFAIKQFDSLYTITNEGYYLLYQANAYMALDQYDQAIPLLEKHIALKDDFQPKSLWYLGLSYLKTERADMAKPLFELLVSNNGYKAAKSKEILEEL</sequence>
<comment type="caution">
    <text evidence="2">The sequence shown here is derived from an EMBL/GenBank/DDBJ whole genome shotgun (WGS) entry which is preliminary data.</text>
</comment>
<feature type="transmembrane region" description="Helical" evidence="1">
    <location>
        <begin position="80"/>
        <end position="99"/>
    </location>
</feature>
<proteinExistence type="predicted"/>
<dbReference type="Gene3D" id="1.25.40.10">
    <property type="entry name" value="Tetratricopeptide repeat domain"/>
    <property type="match status" value="1"/>
</dbReference>
<dbReference type="Proteomes" id="UP001500507">
    <property type="component" value="Unassembled WGS sequence"/>
</dbReference>
<protein>
    <recommendedName>
        <fullName evidence="4">Tetratricopeptide repeat protein</fullName>
    </recommendedName>
</protein>
<reference evidence="2 3" key="1">
    <citation type="journal article" date="2019" name="Int. J. Syst. Evol. Microbiol.">
        <title>The Global Catalogue of Microorganisms (GCM) 10K type strain sequencing project: providing services to taxonomists for standard genome sequencing and annotation.</title>
        <authorList>
            <consortium name="The Broad Institute Genomics Platform"/>
            <consortium name="The Broad Institute Genome Sequencing Center for Infectious Disease"/>
            <person name="Wu L."/>
            <person name="Ma J."/>
        </authorList>
    </citation>
    <scope>NUCLEOTIDE SEQUENCE [LARGE SCALE GENOMIC DNA]</scope>
    <source>
        <strain evidence="2 3">JCM 16082</strain>
    </source>
</reference>